<dbReference type="Proteomes" id="UP000094741">
    <property type="component" value="Unassembled WGS sequence"/>
</dbReference>
<dbReference type="InterPro" id="IPR011604">
    <property type="entry name" value="PDDEXK-like_dom_sf"/>
</dbReference>
<dbReference type="EMBL" id="AJYQ02000078">
    <property type="protein sequence ID" value="OEE35301.1"/>
    <property type="molecule type" value="Genomic_DNA"/>
</dbReference>
<evidence type="ECO:0000313" key="1">
    <source>
        <dbReference type="EMBL" id="OEE35301.1"/>
    </source>
</evidence>
<comment type="caution">
    <text evidence="1">The sequence shown here is derived from an EMBL/GenBank/DDBJ whole genome shotgun (WGS) entry which is preliminary data.</text>
</comment>
<dbReference type="RefSeq" id="WP_017041656.1">
    <property type="nucleotide sequence ID" value="NZ_AJYQ02000078.1"/>
</dbReference>
<gene>
    <name evidence="1" type="ORF">A1QO_00650</name>
</gene>
<dbReference type="Gene3D" id="3.90.320.10">
    <property type="match status" value="1"/>
</dbReference>
<dbReference type="STRING" id="1187848.A1QO_00650"/>
<accession>A0A1E5BGA3</accession>
<organism evidence="1 2">
    <name type="scientific">Vibrio genomosp. F10 str. ZF-129</name>
    <dbReference type="NCBI Taxonomy" id="1187848"/>
    <lineage>
        <taxon>Bacteria</taxon>
        <taxon>Pseudomonadati</taxon>
        <taxon>Pseudomonadota</taxon>
        <taxon>Gammaproteobacteria</taxon>
        <taxon>Vibrionales</taxon>
        <taxon>Vibrionaceae</taxon>
        <taxon>Vibrio</taxon>
    </lineage>
</organism>
<sequence length="182" mass="20814">MYQFILILILLAIAIVLFTKFLDFIAALRYSDTPFGFRGKKLFLDDSKSKRGFAFIDKKYDIGATPDAVYETGFREGTVVEIKARYKGIYDSDIAQAEIAVLAMASDPNIPPIKYIVISNKTEQKTLNALSPKKTARKYRKSISLAKRILNGKFVKERNPDKKKCQNCRYFDECKPYIKDSL</sequence>
<name>A0A1E5BGA3_9VIBR</name>
<proteinExistence type="predicted"/>
<reference evidence="1 2" key="1">
    <citation type="journal article" date="2012" name="Science">
        <title>Ecological populations of bacteria act as socially cohesive units of antibiotic production and resistance.</title>
        <authorList>
            <person name="Cordero O.X."/>
            <person name="Wildschutte H."/>
            <person name="Kirkup B."/>
            <person name="Proehl S."/>
            <person name="Ngo L."/>
            <person name="Hussain F."/>
            <person name="Le Roux F."/>
            <person name="Mincer T."/>
            <person name="Polz M.F."/>
        </authorList>
    </citation>
    <scope>NUCLEOTIDE SEQUENCE [LARGE SCALE GENOMIC DNA]</scope>
    <source>
        <strain evidence="1 2">ZF-129</strain>
    </source>
</reference>
<evidence type="ECO:0000313" key="2">
    <source>
        <dbReference type="Proteomes" id="UP000094741"/>
    </source>
</evidence>
<dbReference type="AlphaFoldDB" id="A0A1E5BGA3"/>
<evidence type="ECO:0008006" key="3">
    <source>
        <dbReference type="Google" id="ProtNLM"/>
    </source>
</evidence>
<protein>
    <recommendedName>
        <fullName evidence="3">PD-(D/E)XK endonuclease-like domain-containing protein</fullName>
    </recommendedName>
</protein>
<dbReference type="OrthoDB" id="9989510at2"/>